<comment type="caution">
    <text evidence="2">The sequence shown here is derived from an EMBL/GenBank/DDBJ whole genome shotgun (WGS) entry which is preliminary data.</text>
</comment>
<reference evidence="2" key="1">
    <citation type="submission" date="2021-01" db="EMBL/GenBank/DDBJ databases">
        <title>Whole genome shotgun sequence of Actinoplanes rishiriensis NBRC 108556.</title>
        <authorList>
            <person name="Komaki H."/>
            <person name="Tamura T."/>
        </authorList>
    </citation>
    <scope>NUCLEOTIDE SEQUENCE</scope>
    <source>
        <strain evidence="2">NBRC 108556</strain>
    </source>
</reference>
<dbReference type="SUPFAM" id="SSF54427">
    <property type="entry name" value="NTF2-like"/>
    <property type="match status" value="1"/>
</dbReference>
<sequence>MNEPAIDDVTEGRETIMQTPGTEVGTLLDRYLTGLDEGGCDERWAAALFTADAVVEFPVGRHEGRAGLAGFHRAAMAKFTRTQHLNSPAVVDLDGDRAILRASLISTQVLPSGSLFTTGTAAHGEARRTAEGWRLQRLSFRLIWQTGEPPVAVAR</sequence>
<accession>A0A919JSN1</accession>
<dbReference type="RefSeq" id="WP_203778818.1">
    <property type="nucleotide sequence ID" value="NZ_BOMV01000005.1"/>
</dbReference>
<dbReference type="InterPro" id="IPR032710">
    <property type="entry name" value="NTF2-like_dom_sf"/>
</dbReference>
<dbReference type="Gene3D" id="3.10.450.50">
    <property type="match status" value="1"/>
</dbReference>
<feature type="domain" description="SnoaL-like" evidence="1">
    <location>
        <begin position="22"/>
        <end position="138"/>
    </location>
</feature>
<dbReference type="Proteomes" id="UP000636960">
    <property type="component" value="Unassembled WGS sequence"/>
</dbReference>
<keyword evidence="3" id="KW-1185">Reference proteome</keyword>
<evidence type="ECO:0000259" key="1">
    <source>
        <dbReference type="Pfam" id="PF13577"/>
    </source>
</evidence>
<evidence type="ECO:0000313" key="2">
    <source>
        <dbReference type="EMBL" id="GIE92965.1"/>
    </source>
</evidence>
<dbReference type="Pfam" id="PF13577">
    <property type="entry name" value="SnoaL_4"/>
    <property type="match status" value="1"/>
</dbReference>
<name>A0A919JSN1_9ACTN</name>
<dbReference type="AlphaFoldDB" id="A0A919JSN1"/>
<organism evidence="2 3">
    <name type="scientific">Paractinoplanes rishiriensis</name>
    <dbReference type="NCBI Taxonomy" id="1050105"/>
    <lineage>
        <taxon>Bacteria</taxon>
        <taxon>Bacillati</taxon>
        <taxon>Actinomycetota</taxon>
        <taxon>Actinomycetes</taxon>
        <taxon>Micromonosporales</taxon>
        <taxon>Micromonosporaceae</taxon>
        <taxon>Paractinoplanes</taxon>
    </lineage>
</organism>
<proteinExistence type="predicted"/>
<gene>
    <name evidence="2" type="ORF">Ari01nite_04300</name>
</gene>
<evidence type="ECO:0000313" key="3">
    <source>
        <dbReference type="Proteomes" id="UP000636960"/>
    </source>
</evidence>
<protein>
    <recommendedName>
        <fullName evidence="1">SnoaL-like domain-containing protein</fullName>
    </recommendedName>
</protein>
<dbReference type="InterPro" id="IPR037401">
    <property type="entry name" value="SnoaL-like"/>
</dbReference>
<dbReference type="EMBL" id="BOMV01000005">
    <property type="protein sequence ID" value="GIE92965.1"/>
    <property type="molecule type" value="Genomic_DNA"/>
</dbReference>